<evidence type="ECO:0000313" key="1">
    <source>
        <dbReference type="EMBL" id="KKS86986.1"/>
    </source>
</evidence>
<sequence length="59" mass="7278">MNKLDIYRKMTGEQRLKLTLQMSEKLRKQTFIEVKKQYSYLTHKEQIFILRGRLDQMDL</sequence>
<proteinExistence type="predicted"/>
<dbReference type="AlphaFoldDB" id="A0A0G1EVC8"/>
<gene>
    <name evidence="1" type="ORF">UV61_C0005G0007</name>
</gene>
<accession>A0A0G1EVC8</accession>
<protein>
    <submittedName>
        <fullName evidence="1">Uncharacterized protein</fullName>
    </submittedName>
</protein>
<dbReference type="Proteomes" id="UP000034050">
    <property type="component" value="Unassembled WGS sequence"/>
</dbReference>
<name>A0A0G1EVC8_9BACT</name>
<comment type="caution">
    <text evidence="1">The sequence shown here is derived from an EMBL/GenBank/DDBJ whole genome shotgun (WGS) entry which is preliminary data.</text>
</comment>
<evidence type="ECO:0000313" key="2">
    <source>
        <dbReference type="Proteomes" id="UP000034050"/>
    </source>
</evidence>
<dbReference type="EMBL" id="LCFD01000005">
    <property type="protein sequence ID" value="KKS86986.1"/>
    <property type="molecule type" value="Genomic_DNA"/>
</dbReference>
<reference evidence="1 2" key="1">
    <citation type="journal article" date="2015" name="Nature">
        <title>rRNA introns, odd ribosomes, and small enigmatic genomes across a large radiation of phyla.</title>
        <authorList>
            <person name="Brown C.T."/>
            <person name="Hug L.A."/>
            <person name="Thomas B.C."/>
            <person name="Sharon I."/>
            <person name="Castelle C.J."/>
            <person name="Singh A."/>
            <person name="Wilkins M.J."/>
            <person name="Williams K.H."/>
            <person name="Banfield J.F."/>
        </authorList>
    </citation>
    <scope>NUCLEOTIDE SEQUENCE [LARGE SCALE GENOMIC DNA]</scope>
</reference>
<organism evidence="1 2">
    <name type="scientific">Candidatus Gottesmanbacteria bacterium GW2011_GWB1_43_11</name>
    <dbReference type="NCBI Taxonomy" id="1618446"/>
    <lineage>
        <taxon>Bacteria</taxon>
        <taxon>Candidatus Gottesmaniibacteriota</taxon>
    </lineage>
</organism>